<dbReference type="AlphaFoldDB" id="A0A162PSS2"/>
<dbReference type="FunCoup" id="A0A162PSS2">
    <property type="interactions" value="554"/>
</dbReference>
<feature type="compositionally biased region" description="Basic and acidic residues" evidence="11">
    <location>
        <begin position="1021"/>
        <end position="1040"/>
    </location>
</feature>
<gene>
    <name evidence="15" type="ORF">PHYBLDRAFT_123993</name>
</gene>
<dbReference type="InterPro" id="IPR027417">
    <property type="entry name" value="P-loop_NTPase"/>
</dbReference>
<dbReference type="Gene3D" id="3.40.50.300">
    <property type="entry name" value="P-loop containing nucleotide triphosphate hydrolases"/>
    <property type="match status" value="1"/>
</dbReference>
<evidence type="ECO:0000259" key="12">
    <source>
        <dbReference type="PROSITE" id="PS50013"/>
    </source>
</evidence>
<dbReference type="GO" id="GO:0005524">
    <property type="term" value="F:ATP binding"/>
    <property type="evidence" value="ECO:0007669"/>
    <property type="project" value="UniProtKB-KW"/>
</dbReference>
<feature type="domain" description="Helicase C-terminal" evidence="14">
    <location>
        <begin position="473"/>
        <end position="624"/>
    </location>
</feature>
<feature type="domain" description="Chromo" evidence="12">
    <location>
        <begin position="1"/>
        <end position="47"/>
    </location>
</feature>
<dbReference type="OrthoDB" id="5857104at2759"/>
<keyword evidence="16" id="KW-1185">Reference proteome</keyword>
<dbReference type="EMBL" id="KV440977">
    <property type="protein sequence ID" value="OAD75637.1"/>
    <property type="molecule type" value="Genomic_DNA"/>
</dbReference>
<keyword evidence="3" id="KW-0677">Repeat</keyword>
<dbReference type="SUPFAM" id="SSF54160">
    <property type="entry name" value="Chromo domain-like"/>
    <property type="match status" value="2"/>
</dbReference>
<dbReference type="GO" id="GO:0003677">
    <property type="term" value="F:DNA binding"/>
    <property type="evidence" value="ECO:0007669"/>
    <property type="project" value="UniProtKB-KW"/>
</dbReference>
<accession>A0A162PSS2</accession>
<dbReference type="InterPro" id="IPR000953">
    <property type="entry name" value="Chromo/chromo_shadow_dom"/>
</dbReference>
<feature type="compositionally biased region" description="Low complexity" evidence="11">
    <location>
        <begin position="1042"/>
        <end position="1101"/>
    </location>
</feature>
<evidence type="ECO:0000256" key="1">
    <source>
        <dbReference type="ARBA" id="ARBA00004123"/>
    </source>
</evidence>
<dbReference type="PANTHER" id="PTHR45623:SF14">
    <property type="entry name" value="CHROMODOMAIN-HELICASE-DNA-BINDING PROTEIN 1"/>
    <property type="match status" value="1"/>
</dbReference>
<dbReference type="SMART" id="SM00490">
    <property type="entry name" value="HELICc"/>
    <property type="match status" value="1"/>
</dbReference>
<dbReference type="GeneID" id="28989871"/>
<evidence type="ECO:0000256" key="7">
    <source>
        <dbReference type="ARBA" id="ARBA00022840"/>
    </source>
</evidence>
<dbReference type="CDD" id="cd18793">
    <property type="entry name" value="SF2_C_SNF"/>
    <property type="match status" value="1"/>
</dbReference>
<evidence type="ECO:0000256" key="2">
    <source>
        <dbReference type="ARBA" id="ARBA00009220"/>
    </source>
</evidence>
<feature type="compositionally biased region" description="Acidic residues" evidence="11">
    <location>
        <begin position="974"/>
        <end position="983"/>
    </location>
</feature>
<dbReference type="PROSITE" id="PS51192">
    <property type="entry name" value="HELICASE_ATP_BIND_1"/>
    <property type="match status" value="1"/>
</dbReference>
<feature type="compositionally biased region" description="Basic and acidic residues" evidence="11">
    <location>
        <begin position="984"/>
        <end position="995"/>
    </location>
</feature>
<feature type="non-terminal residue" evidence="15">
    <location>
        <position position="1189"/>
    </location>
</feature>
<evidence type="ECO:0000256" key="8">
    <source>
        <dbReference type="ARBA" id="ARBA00022853"/>
    </source>
</evidence>
<dbReference type="GO" id="GO:0004386">
    <property type="term" value="F:helicase activity"/>
    <property type="evidence" value="ECO:0007669"/>
    <property type="project" value="UniProtKB-KW"/>
</dbReference>
<evidence type="ECO:0000256" key="11">
    <source>
        <dbReference type="SAM" id="MobiDB-lite"/>
    </source>
</evidence>
<dbReference type="InParanoid" id="A0A162PSS2"/>
<feature type="domain" description="Helicase ATP-binding" evidence="13">
    <location>
        <begin position="174"/>
        <end position="344"/>
    </location>
</feature>
<dbReference type="GO" id="GO:0000785">
    <property type="term" value="C:chromatin"/>
    <property type="evidence" value="ECO:0007669"/>
    <property type="project" value="TreeGrafter"/>
</dbReference>
<evidence type="ECO:0000256" key="5">
    <source>
        <dbReference type="ARBA" id="ARBA00022801"/>
    </source>
</evidence>
<evidence type="ECO:0000256" key="3">
    <source>
        <dbReference type="ARBA" id="ARBA00022737"/>
    </source>
</evidence>
<comment type="subcellular location">
    <subcellularLocation>
        <location evidence="1">Nucleus</location>
    </subcellularLocation>
</comment>
<evidence type="ECO:0000256" key="4">
    <source>
        <dbReference type="ARBA" id="ARBA00022741"/>
    </source>
</evidence>
<dbReference type="Pfam" id="PF00271">
    <property type="entry name" value="Helicase_C"/>
    <property type="match status" value="1"/>
</dbReference>
<keyword evidence="7" id="KW-0067">ATP-binding</keyword>
<dbReference type="GO" id="GO:0140658">
    <property type="term" value="F:ATP-dependent chromatin remodeler activity"/>
    <property type="evidence" value="ECO:0007669"/>
    <property type="project" value="TreeGrafter"/>
</dbReference>
<dbReference type="InterPro" id="IPR001650">
    <property type="entry name" value="Helicase_C-like"/>
</dbReference>
<keyword evidence="6" id="KW-0347">Helicase</keyword>
<keyword evidence="5" id="KW-0378">Hydrolase</keyword>
<dbReference type="InterPro" id="IPR041150">
    <property type="entry name" value="Cdh1_DBD"/>
</dbReference>
<dbReference type="Gene3D" id="6.10.140.1440">
    <property type="match status" value="1"/>
</dbReference>
<feature type="compositionally biased region" description="Polar residues" evidence="11">
    <location>
        <begin position="1008"/>
        <end position="1019"/>
    </location>
</feature>
<evidence type="ECO:0000256" key="9">
    <source>
        <dbReference type="ARBA" id="ARBA00023125"/>
    </source>
</evidence>
<evidence type="ECO:0000256" key="10">
    <source>
        <dbReference type="ARBA" id="ARBA00023242"/>
    </source>
</evidence>
<keyword evidence="9 15" id="KW-0238">DNA-binding</keyword>
<dbReference type="GO" id="GO:0034728">
    <property type="term" value="P:nucleosome organization"/>
    <property type="evidence" value="ECO:0007669"/>
    <property type="project" value="TreeGrafter"/>
</dbReference>
<organism evidence="15 16">
    <name type="scientific">Phycomyces blakesleeanus (strain ATCC 8743b / DSM 1359 / FGSC 10004 / NBRC 33097 / NRRL 1555)</name>
    <dbReference type="NCBI Taxonomy" id="763407"/>
    <lineage>
        <taxon>Eukaryota</taxon>
        <taxon>Fungi</taxon>
        <taxon>Fungi incertae sedis</taxon>
        <taxon>Mucoromycota</taxon>
        <taxon>Mucoromycotina</taxon>
        <taxon>Mucoromycetes</taxon>
        <taxon>Mucorales</taxon>
        <taxon>Phycomycetaceae</taxon>
        <taxon>Phycomyces</taxon>
    </lineage>
</organism>
<dbReference type="VEuPathDB" id="FungiDB:PHYBLDRAFT_123993"/>
<dbReference type="PANTHER" id="PTHR45623">
    <property type="entry name" value="CHROMODOMAIN-HELICASE-DNA-BINDING PROTEIN 3-RELATED-RELATED"/>
    <property type="match status" value="1"/>
</dbReference>
<dbReference type="SUPFAM" id="SSF52540">
    <property type="entry name" value="P-loop containing nucleoside triphosphate hydrolases"/>
    <property type="match status" value="2"/>
</dbReference>
<dbReference type="SMART" id="SM00298">
    <property type="entry name" value="CHROMO"/>
    <property type="match status" value="2"/>
</dbReference>
<dbReference type="Pfam" id="PF23588">
    <property type="entry name" value="HTH_CHD1_Hrp3"/>
    <property type="match status" value="1"/>
</dbReference>
<dbReference type="InterPro" id="IPR038718">
    <property type="entry name" value="SNF2-like_sf"/>
</dbReference>
<dbReference type="SMART" id="SM00487">
    <property type="entry name" value="DEXDc"/>
    <property type="match status" value="1"/>
</dbReference>
<feature type="region of interest" description="Disordered" evidence="11">
    <location>
        <begin position="974"/>
        <end position="1107"/>
    </location>
</feature>
<evidence type="ECO:0000259" key="14">
    <source>
        <dbReference type="PROSITE" id="PS51194"/>
    </source>
</evidence>
<dbReference type="PROSITE" id="PS50013">
    <property type="entry name" value="CHROMO_2"/>
    <property type="match status" value="2"/>
</dbReference>
<dbReference type="SMART" id="SM01176">
    <property type="entry name" value="DUF4208"/>
    <property type="match status" value="1"/>
</dbReference>
<dbReference type="RefSeq" id="XP_018293677.1">
    <property type="nucleotide sequence ID" value="XM_018428965.1"/>
</dbReference>
<evidence type="ECO:0000313" key="16">
    <source>
        <dbReference type="Proteomes" id="UP000077315"/>
    </source>
</evidence>
<dbReference type="Pfam" id="PF00385">
    <property type="entry name" value="Chromo"/>
    <property type="match status" value="1"/>
</dbReference>
<dbReference type="GO" id="GO:0042393">
    <property type="term" value="F:histone binding"/>
    <property type="evidence" value="ECO:0007669"/>
    <property type="project" value="TreeGrafter"/>
</dbReference>
<dbReference type="GO" id="GO:0003682">
    <property type="term" value="F:chromatin binding"/>
    <property type="evidence" value="ECO:0007669"/>
    <property type="project" value="TreeGrafter"/>
</dbReference>
<dbReference type="Gene3D" id="3.40.50.10810">
    <property type="entry name" value="Tandem AAA-ATPase domain"/>
    <property type="match status" value="1"/>
</dbReference>
<dbReference type="Proteomes" id="UP000077315">
    <property type="component" value="Unassembled WGS sequence"/>
</dbReference>
<dbReference type="STRING" id="763407.A0A162PSS2"/>
<dbReference type="InterPro" id="IPR014001">
    <property type="entry name" value="Helicase_ATP-bd"/>
</dbReference>
<feature type="region of interest" description="Disordered" evidence="11">
    <location>
        <begin position="760"/>
        <end position="789"/>
    </location>
</feature>
<dbReference type="Gene3D" id="2.40.50.40">
    <property type="match status" value="2"/>
</dbReference>
<reference evidence="16" key="1">
    <citation type="submission" date="2015-06" db="EMBL/GenBank/DDBJ databases">
        <title>Expansion of signal transduction pathways in fungi by whole-genome duplication.</title>
        <authorList>
            <consortium name="DOE Joint Genome Institute"/>
            <person name="Corrochano L.M."/>
            <person name="Kuo A."/>
            <person name="Marcet-Houben M."/>
            <person name="Polaino S."/>
            <person name="Salamov A."/>
            <person name="Villalobos J.M."/>
            <person name="Alvarez M.I."/>
            <person name="Avalos J."/>
            <person name="Benito E.P."/>
            <person name="Benoit I."/>
            <person name="Burger G."/>
            <person name="Camino L.P."/>
            <person name="Canovas D."/>
            <person name="Cerda-Olmedo E."/>
            <person name="Cheng J.-F."/>
            <person name="Dominguez A."/>
            <person name="Elias M."/>
            <person name="Eslava A.P."/>
            <person name="Glaser F."/>
            <person name="Grimwood J."/>
            <person name="Gutierrez G."/>
            <person name="Heitman J."/>
            <person name="Henrissat B."/>
            <person name="Iturriaga E.A."/>
            <person name="Lang B.F."/>
            <person name="Lavin J.L."/>
            <person name="Lee S."/>
            <person name="Li W."/>
            <person name="Lindquist E."/>
            <person name="Lopez-Garcia S."/>
            <person name="Luque E.M."/>
            <person name="Marcos A.T."/>
            <person name="Martin J."/>
            <person name="McCluskey K."/>
            <person name="Medina H.R."/>
            <person name="Miralles-Duran A."/>
            <person name="Miyazaki A."/>
            <person name="Munoz-Torres E."/>
            <person name="Oguiza J.A."/>
            <person name="Ohm R."/>
            <person name="Olmedo M."/>
            <person name="Orejas M."/>
            <person name="Ortiz-Castellanos L."/>
            <person name="Pisabarro A.G."/>
            <person name="Rodriguez-Romero J."/>
            <person name="Ruiz-Herrera J."/>
            <person name="Ruiz-Vazquez R."/>
            <person name="Sanz C."/>
            <person name="Schackwitz W."/>
            <person name="Schmutz J."/>
            <person name="Shahriari M."/>
            <person name="Shelest E."/>
            <person name="Silva-Franco F."/>
            <person name="Soanes D."/>
            <person name="Syed K."/>
            <person name="Tagua V.G."/>
            <person name="Talbot N.J."/>
            <person name="Thon M."/>
            <person name="De vries R.P."/>
            <person name="Wiebenga A."/>
            <person name="Yadav J.S."/>
            <person name="Braun E.L."/>
            <person name="Baker S."/>
            <person name="Garre V."/>
            <person name="Horwitz B."/>
            <person name="Torres-Martinez S."/>
            <person name="Idnurm A."/>
            <person name="Herrera-Estrella A."/>
            <person name="Gabaldon T."/>
            <person name="Grigoriev I.V."/>
        </authorList>
    </citation>
    <scope>NUCLEOTIDE SEQUENCE [LARGE SCALE GENOMIC DNA]</scope>
    <source>
        <strain evidence="16">NRRL 1555(-)</strain>
    </source>
</reference>
<dbReference type="GO" id="GO:0005634">
    <property type="term" value="C:nucleus"/>
    <property type="evidence" value="ECO:0007669"/>
    <property type="project" value="UniProtKB-SubCell"/>
</dbReference>
<comment type="similarity">
    <text evidence="2">Belongs to the SNF2/RAD54 helicase family. SWR1 subfamily.</text>
</comment>
<dbReference type="Pfam" id="PF18196">
    <property type="entry name" value="Cdh1_DBD_1"/>
    <property type="match status" value="1"/>
</dbReference>
<dbReference type="InterPro" id="IPR000330">
    <property type="entry name" value="SNF2_N"/>
</dbReference>
<dbReference type="Pfam" id="PF13907">
    <property type="entry name" value="CHD1-like_C"/>
    <property type="match status" value="1"/>
</dbReference>
<dbReference type="Gene3D" id="1.10.10.60">
    <property type="entry name" value="Homeodomain-like"/>
    <property type="match status" value="1"/>
</dbReference>
<dbReference type="InterPro" id="IPR023780">
    <property type="entry name" value="Chromo_domain"/>
</dbReference>
<feature type="domain" description="Chromo" evidence="12">
    <location>
        <begin position="75"/>
        <end position="135"/>
    </location>
</feature>
<protein>
    <submittedName>
        <fullName evidence="15">Homeodomain-like DNA binding domain-containing transcription factor</fullName>
    </submittedName>
</protein>
<evidence type="ECO:0000313" key="15">
    <source>
        <dbReference type="EMBL" id="OAD75637.1"/>
    </source>
</evidence>
<sequence length="1189" mass="137037">MEFLVKWKKWSHLHDTWDSYDYLRNFKGAKKLLNYIKSSIRDEIRFRNHPETTKEEIEQHDINLERQRDELKDWRTVERVIGMRGPSSAPEYFVKWKCLHYSECTWESAELITKEYQAEVDAFLDREQNDQIPSRSVSYHRSGRPNFTFFKDQPAFIQGGQLRDYQLHGISWMYHLWCNNQNGILADEMGLGKTVQTIGLLSTLFHKQSLFGPFLIVVPLSTTDNWMSELRQWAPAMNALCYIGDRQSRQVIRDHEFYVADTKKLKFNVLVTTYELAMKDRVELGAIKWQYLAVDEAHRLKNSESLLYEVLLGFNTVNRLLITGTPLQNSVKELFALVRFLMPDFELKELDIDLDQQDDHQTDKIKTLQNSIRSMMLRRLKKDVEKSLPNKSERILRVEMSEMQKNFYKNILAKNFAVLNAGSEKSKKQWLNIAIELKKASNHPYLFPQAETISYSRREQLKGLVENSGKMVLLDKLLTRLKTDGHRVLIFSQLVMMLDILSDYMAMRGHPFQRLDGSMKTEERNKAIEHYNAPDSPDFVFLLSTRAGGMGINLCTADTVIIFDSDWNPQNDLQAMSRAHRIGQTRSVNVYRLVTKGTMEEDIIERAKRKMVLEYCIINQMDTSGLSLLPENSLVTASGKPRELPFSKEEMSAVLKFGAQNMFQNTENTEKLTDMDLDDILARAEHTETLDRGESVGNEEFLAQFKVTDYGGTASDLRWDEIIPDEVRVEEEAELLLKQQQQHQADLFERAAKKNRRPYLEPLEESSSDEQAIQTNGKPVGRRKRAGQSSSLSEKDLRVLIRAVLRYGDVEKRYDEAVQDNELRHKSKKVVLEHLQDLLSSCRTRVRDQLATSSTLQYHGGADSDSLLRELRHTKQKAILFTWKDIHSVNAGQILQRHHDMTVLARRLDAMADKLKFRMALGAKRVQGWSCVWGQKEDAMLLVGVHMCGFGRWCQIQAEPSLQLTTKFFLNNSQDDDDNAGGDDAEKSKDHDKRTPKSIHLARRAEQVESNSRDSQQSENDADRKYRSSKSSRTDSDHRHTTSITTESKTTTTTTTNTTNTTTISAYASSNSVPTTNTAPSSSSTSTTAHSHPPPASSSRSSAHRTMRPMRETLYRLRDESPRLSGPEKAVMIRECIQRVGQYVDKQLAHLRGDENTHLRTRCHRDLWLYTTKFWPNASITHTTLIEVY</sequence>
<dbReference type="GO" id="GO:0016887">
    <property type="term" value="F:ATP hydrolysis activity"/>
    <property type="evidence" value="ECO:0007669"/>
    <property type="project" value="TreeGrafter"/>
</dbReference>
<keyword evidence="15" id="KW-0371">Homeobox</keyword>
<dbReference type="InterPro" id="IPR049730">
    <property type="entry name" value="SNF2/RAD54-like_C"/>
</dbReference>
<keyword evidence="10" id="KW-0539">Nucleus</keyword>
<dbReference type="InterPro" id="IPR016197">
    <property type="entry name" value="Chromo-like_dom_sf"/>
</dbReference>
<evidence type="ECO:0000259" key="13">
    <source>
        <dbReference type="PROSITE" id="PS51192"/>
    </source>
</evidence>
<dbReference type="InterPro" id="IPR025260">
    <property type="entry name" value="CHD1-like_C"/>
</dbReference>
<dbReference type="InterPro" id="IPR056302">
    <property type="entry name" value="CHD1-2/Hrp3_HTH"/>
</dbReference>
<dbReference type="CDD" id="cd18659">
    <property type="entry name" value="CD2_tandem"/>
    <property type="match status" value="1"/>
</dbReference>
<dbReference type="PROSITE" id="PS51194">
    <property type="entry name" value="HELICASE_CTER"/>
    <property type="match status" value="1"/>
</dbReference>
<dbReference type="Pfam" id="PF00176">
    <property type="entry name" value="SNF2-rel_dom"/>
    <property type="match status" value="1"/>
</dbReference>
<name>A0A162PSS2_PHYB8</name>
<evidence type="ECO:0000256" key="6">
    <source>
        <dbReference type="ARBA" id="ARBA00022806"/>
    </source>
</evidence>
<keyword evidence="8" id="KW-0156">Chromatin regulator</keyword>
<keyword evidence="4" id="KW-0547">Nucleotide-binding</keyword>
<dbReference type="FunFam" id="3.40.50.10810:FF:000005">
    <property type="entry name" value="Photoperiod-independent early flowering 1"/>
    <property type="match status" value="1"/>
</dbReference>
<proteinExistence type="inferred from homology"/>